<accession>A0AAD6ZWK7</accession>
<organism evidence="1 2">
    <name type="scientific">Mycena albidolilacea</name>
    <dbReference type="NCBI Taxonomy" id="1033008"/>
    <lineage>
        <taxon>Eukaryota</taxon>
        <taxon>Fungi</taxon>
        <taxon>Dikarya</taxon>
        <taxon>Basidiomycota</taxon>
        <taxon>Agaricomycotina</taxon>
        <taxon>Agaricomycetes</taxon>
        <taxon>Agaricomycetidae</taxon>
        <taxon>Agaricales</taxon>
        <taxon>Marasmiineae</taxon>
        <taxon>Mycenaceae</taxon>
        <taxon>Mycena</taxon>
    </lineage>
</organism>
<evidence type="ECO:0000313" key="2">
    <source>
        <dbReference type="Proteomes" id="UP001218218"/>
    </source>
</evidence>
<proteinExistence type="predicted"/>
<protein>
    <submittedName>
        <fullName evidence="1">Uncharacterized protein</fullName>
    </submittedName>
</protein>
<sequence length="194" mass="21317">MAMGLAAPSQQQRRSVGNCREKLRAGQLFSRLVLSRKGFAWVSCSVACSSRVQHLIHSRSLPTAAKEDSVGNCREKLRAVSLLLPRKIVAVETAGGQVFGQLTAINAGKRYMYIFSVILRHSASRIYSLYASRLPSDFVSLVCAKTEVNITDFVSLVCAKTESPLLNRSPCRLGRIENQKRAQVRGPHSNGAQQ</sequence>
<keyword evidence="2" id="KW-1185">Reference proteome</keyword>
<comment type="caution">
    <text evidence="1">The sequence shown here is derived from an EMBL/GenBank/DDBJ whole genome shotgun (WGS) entry which is preliminary data.</text>
</comment>
<dbReference type="Proteomes" id="UP001218218">
    <property type="component" value="Unassembled WGS sequence"/>
</dbReference>
<name>A0AAD6ZWK7_9AGAR</name>
<reference evidence="1" key="1">
    <citation type="submission" date="2023-03" db="EMBL/GenBank/DDBJ databases">
        <title>Massive genome expansion in bonnet fungi (Mycena s.s.) driven by repeated elements and novel gene families across ecological guilds.</title>
        <authorList>
            <consortium name="Lawrence Berkeley National Laboratory"/>
            <person name="Harder C.B."/>
            <person name="Miyauchi S."/>
            <person name="Viragh M."/>
            <person name="Kuo A."/>
            <person name="Thoen E."/>
            <person name="Andreopoulos B."/>
            <person name="Lu D."/>
            <person name="Skrede I."/>
            <person name="Drula E."/>
            <person name="Henrissat B."/>
            <person name="Morin E."/>
            <person name="Kohler A."/>
            <person name="Barry K."/>
            <person name="LaButti K."/>
            <person name="Morin E."/>
            <person name="Salamov A."/>
            <person name="Lipzen A."/>
            <person name="Mereny Z."/>
            <person name="Hegedus B."/>
            <person name="Baldrian P."/>
            <person name="Stursova M."/>
            <person name="Weitz H."/>
            <person name="Taylor A."/>
            <person name="Grigoriev I.V."/>
            <person name="Nagy L.G."/>
            <person name="Martin F."/>
            <person name="Kauserud H."/>
        </authorList>
    </citation>
    <scope>NUCLEOTIDE SEQUENCE</scope>
    <source>
        <strain evidence="1">CBHHK002</strain>
    </source>
</reference>
<dbReference type="EMBL" id="JARIHO010000024">
    <property type="protein sequence ID" value="KAJ7343022.1"/>
    <property type="molecule type" value="Genomic_DNA"/>
</dbReference>
<evidence type="ECO:0000313" key="1">
    <source>
        <dbReference type="EMBL" id="KAJ7343022.1"/>
    </source>
</evidence>
<dbReference type="AlphaFoldDB" id="A0AAD6ZWK7"/>
<gene>
    <name evidence="1" type="ORF">DFH08DRAFT_1011605</name>
</gene>